<keyword evidence="10" id="KW-1185">Reference proteome</keyword>
<gene>
    <name evidence="9" type="ORF">EJ06DRAFT_389365</name>
</gene>
<name>A0A6G1HZX1_9PEZI</name>
<dbReference type="PANTHER" id="PTHR33048">
    <property type="entry name" value="PTH11-LIKE INTEGRAL MEMBRANE PROTEIN (AFU_ORTHOLOGUE AFUA_5G11245)"/>
    <property type="match status" value="1"/>
</dbReference>
<evidence type="ECO:0000256" key="7">
    <source>
        <dbReference type="SAM" id="Phobius"/>
    </source>
</evidence>
<evidence type="ECO:0000313" key="10">
    <source>
        <dbReference type="Proteomes" id="UP000799640"/>
    </source>
</evidence>
<dbReference type="InterPro" id="IPR052337">
    <property type="entry name" value="SAT4-like"/>
</dbReference>
<dbReference type="PANTHER" id="PTHR33048:SF129">
    <property type="entry name" value="INTEGRAL MEMBRANE PROTEIN-RELATED"/>
    <property type="match status" value="1"/>
</dbReference>
<dbReference type="InterPro" id="IPR049326">
    <property type="entry name" value="Rhodopsin_dom_fungi"/>
</dbReference>
<keyword evidence="2 7" id="KW-0812">Transmembrane</keyword>
<dbReference type="AlphaFoldDB" id="A0A6G1HZX1"/>
<comment type="similarity">
    <text evidence="5">Belongs to the SAT4 family.</text>
</comment>
<keyword evidence="4 7" id="KW-0472">Membrane</keyword>
<keyword evidence="3 7" id="KW-1133">Transmembrane helix</keyword>
<evidence type="ECO:0000256" key="4">
    <source>
        <dbReference type="ARBA" id="ARBA00023136"/>
    </source>
</evidence>
<feature type="transmembrane region" description="Helical" evidence="7">
    <location>
        <begin position="156"/>
        <end position="176"/>
    </location>
</feature>
<feature type="transmembrane region" description="Helical" evidence="7">
    <location>
        <begin position="313"/>
        <end position="334"/>
    </location>
</feature>
<protein>
    <recommendedName>
        <fullName evidence="8">Rhodopsin domain-containing protein</fullName>
    </recommendedName>
</protein>
<feature type="transmembrane region" description="Helical" evidence="7">
    <location>
        <begin position="281"/>
        <end position="301"/>
    </location>
</feature>
<feature type="region of interest" description="Disordered" evidence="6">
    <location>
        <begin position="414"/>
        <end position="449"/>
    </location>
</feature>
<dbReference type="Pfam" id="PF20684">
    <property type="entry name" value="Fung_rhodopsin"/>
    <property type="match status" value="1"/>
</dbReference>
<sequence length="449" mass="48880">MTAPIQFEVSAPKPLQVRASVLVQIMDASCWSNSSTSPRSSTASRRPRVHVKTSLPLGSPWRAIMSTTYKTPSWTIQVPADAVLAGRSPPTFNETNNGTAGLTLPLTLTPDHDQLVLYYCVTTPFFALALIFYGLRMYTRLRPVCRLTWSDITLSFGVLCAIVQWSLVVAASLMFSCDVNESESTARENGILSAKLSFPAVPIWMVSTGCIKVSVILLLMQLHTGRSWRIGLRILCWTVIIVMVIGIVTLLTTCIPIQASWNIALFDQACWSADAWRACVFALSSVYIAQDVICALLPLPLIRSLARPKSEKIVIGILMMFGLGASACCIARLYSMKDISPAAVPSGNAIRGLKIYPALEEHLGIIAASVPCLKAFFTSLTRRMGFNLSKARVNPMHSFGTASPHVTRPKSADIEGEFVQPENSKTPGEMQCSYGSQETITRAKSTGGP</sequence>
<dbReference type="GO" id="GO:0016020">
    <property type="term" value="C:membrane"/>
    <property type="evidence" value="ECO:0007669"/>
    <property type="project" value="UniProtKB-SubCell"/>
</dbReference>
<feature type="compositionally biased region" description="Polar residues" evidence="6">
    <location>
        <begin position="433"/>
        <end position="449"/>
    </location>
</feature>
<reference evidence="9" key="1">
    <citation type="journal article" date="2020" name="Stud. Mycol.">
        <title>101 Dothideomycetes genomes: a test case for predicting lifestyles and emergence of pathogens.</title>
        <authorList>
            <person name="Haridas S."/>
            <person name="Albert R."/>
            <person name="Binder M."/>
            <person name="Bloem J."/>
            <person name="Labutti K."/>
            <person name="Salamov A."/>
            <person name="Andreopoulos B."/>
            <person name="Baker S."/>
            <person name="Barry K."/>
            <person name="Bills G."/>
            <person name="Bluhm B."/>
            <person name="Cannon C."/>
            <person name="Castanera R."/>
            <person name="Culley D."/>
            <person name="Daum C."/>
            <person name="Ezra D."/>
            <person name="Gonzalez J."/>
            <person name="Henrissat B."/>
            <person name="Kuo A."/>
            <person name="Liang C."/>
            <person name="Lipzen A."/>
            <person name="Lutzoni F."/>
            <person name="Magnuson J."/>
            <person name="Mondo S."/>
            <person name="Nolan M."/>
            <person name="Ohm R."/>
            <person name="Pangilinan J."/>
            <person name="Park H.-J."/>
            <person name="Ramirez L."/>
            <person name="Alfaro M."/>
            <person name="Sun H."/>
            <person name="Tritt A."/>
            <person name="Yoshinaga Y."/>
            <person name="Zwiers L.-H."/>
            <person name="Turgeon B."/>
            <person name="Goodwin S."/>
            <person name="Spatafora J."/>
            <person name="Crous P."/>
            <person name="Grigoriev I."/>
        </authorList>
    </citation>
    <scope>NUCLEOTIDE SEQUENCE</scope>
    <source>
        <strain evidence="9">CBS 262.69</strain>
    </source>
</reference>
<evidence type="ECO:0000259" key="8">
    <source>
        <dbReference type="Pfam" id="PF20684"/>
    </source>
</evidence>
<evidence type="ECO:0000256" key="3">
    <source>
        <dbReference type="ARBA" id="ARBA00022989"/>
    </source>
</evidence>
<proteinExistence type="inferred from homology"/>
<evidence type="ECO:0000256" key="6">
    <source>
        <dbReference type="SAM" id="MobiDB-lite"/>
    </source>
</evidence>
<evidence type="ECO:0000256" key="5">
    <source>
        <dbReference type="ARBA" id="ARBA00038359"/>
    </source>
</evidence>
<evidence type="ECO:0000313" key="9">
    <source>
        <dbReference type="EMBL" id="KAF2401369.1"/>
    </source>
</evidence>
<feature type="transmembrane region" description="Helical" evidence="7">
    <location>
        <begin position="116"/>
        <end position="135"/>
    </location>
</feature>
<accession>A0A6G1HZX1</accession>
<dbReference type="OrthoDB" id="5278984at2759"/>
<feature type="transmembrane region" description="Helical" evidence="7">
    <location>
        <begin position="234"/>
        <end position="261"/>
    </location>
</feature>
<comment type="subcellular location">
    <subcellularLocation>
        <location evidence="1">Membrane</location>
        <topology evidence="1">Multi-pass membrane protein</topology>
    </subcellularLocation>
</comment>
<evidence type="ECO:0000256" key="1">
    <source>
        <dbReference type="ARBA" id="ARBA00004141"/>
    </source>
</evidence>
<dbReference type="EMBL" id="ML996693">
    <property type="protein sequence ID" value="KAF2401369.1"/>
    <property type="molecule type" value="Genomic_DNA"/>
</dbReference>
<organism evidence="9 10">
    <name type="scientific">Trichodelitschia bisporula</name>
    <dbReference type="NCBI Taxonomy" id="703511"/>
    <lineage>
        <taxon>Eukaryota</taxon>
        <taxon>Fungi</taxon>
        <taxon>Dikarya</taxon>
        <taxon>Ascomycota</taxon>
        <taxon>Pezizomycotina</taxon>
        <taxon>Dothideomycetes</taxon>
        <taxon>Dothideomycetes incertae sedis</taxon>
        <taxon>Phaeotrichales</taxon>
        <taxon>Phaeotrichaceae</taxon>
        <taxon>Trichodelitschia</taxon>
    </lineage>
</organism>
<feature type="transmembrane region" description="Helical" evidence="7">
    <location>
        <begin position="196"/>
        <end position="222"/>
    </location>
</feature>
<evidence type="ECO:0000256" key="2">
    <source>
        <dbReference type="ARBA" id="ARBA00022692"/>
    </source>
</evidence>
<feature type="domain" description="Rhodopsin" evidence="8">
    <location>
        <begin position="135"/>
        <end position="377"/>
    </location>
</feature>
<dbReference type="Proteomes" id="UP000799640">
    <property type="component" value="Unassembled WGS sequence"/>
</dbReference>